<reference evidence="2 3" key="1">
    <citation type="submission" date="2016-10" db="EMBL/GenBank/DDBJ databases">
        <title>Comparative genome analysis of multiple Pseudomonas spp. focuses on biocontrol and plant growth promoting traits.</title>
        <authorList>
            <person name="Tao X.-Y."/>
            <person name="Taylor C.G."/>
        </authorList>
    </citation>
    <scope>NUCLEOTIDE SEQUENCE [LARGE SCALE GENOMIC DNA]</scope>
    <source>
        <strain evidence="2 3">38D4</strain>
    </source>
</reference>
<evidence type="ECO:0000313" key="2">
    <source>
        <dbReference type="EMBL" id="RON32236.1"/>
    </source>
</evidence>
<proteinExistence type="predicted"/>
<organism evidence="2 3">
    <name type="scientific">Pseudomonas brassicacearum</name>
    <dbReference type="NCBI Taxonomy" id="930166"/>
    <lineage>
        <taxon>Bacteria</taxon>
        <taxon>Pseudomonadati</taxon>
        <taxon>Pseudomonadota</taxon>
        <taxon>Gammaproteobacteria</taxon>
        <taxon>Pseudomonadales</taxon>
        <taxon>Pseudomonadaceae</taxon>
        <taxon>Pseudomonas</taxon>
    </lineage>
</organism>
<feature type="chain" id="PRO_5019395867" evidence="1">
    <location>
        <begin position="22"/>
        <end position="115"/>
    </location>
</feature>
<evidence type="ECO:0000256" key="1">
    <source>
        <dbReference type="SAM" id="SignalP"/>
    </source>
</evidence>
<gene>
    <name evidence="2" type="ORF">BK664_27970</name>
</gene>
<dbReference type="EMBL" id="MOBO01000034">
    <property type="protein sequence ID" value="RON32236.1"/>
    <property type="molecule type" value="Genomic_DNA"/>
</dbReference>
<comment type="caution">
    <text evidence="2">The sequence shown here is derived from an EMBL/GenBank/DDBJ whole genome shotgun (WGS) entry which is preliminary data.</text>
</comment>
<dbReference type="RefSeq" id="WP_123368614.1">
    <property type="nucleotide sequence ID" value="NZ_MOBO01000034.1"/>
</dbReference>
<name>A0A423J3F0_9PSED</name>
<dbReference type="Proteomes" id="UP000286351">
    <property type="component" value="Unassembled WGS sequence"/>
</dbReference>
<protein>
    <submittedName>
        <fullName evidence="2">Uncharacterized protein</fullName>
    </submittedName>
</protein>
<keyword evidence="1" id="KW-0732">Signal</keyword>
<accession>A0A423J3F0</accession>
<sequence length="115" mass="12112">MRNAIGMAFLIFGALAGNAYAAGTEVCPKVSDIKSSAYTSDDENIPAPFNEGYKYTATANGKTWVGVTMGNQDDYLAKKYNLAAESFDGSICSYGGTKVVESGVTAVPYLKLKAS</sequence>
<evidence type="ECO:0000313" key="3">
    <source>
        <dbReference type="Proteomes" id="UP000286351"/>
    </source>
</evidence>
<dbReference type="AlphaFoldDB" id="A0A423J3F0"/>
<feature type="signal peptide" evidence="1">
    <location>
        <begin position="1"/>
        <end position="21"/>
    </location>
</feature>